<dbReference type="EMBL" id="CP009124">
    <property type="protein sequence ID" value="AIJ11793.1"/>
    <property type="molecule type" value="Genomic_DNA"/>
</dbReference>
<accession>A0ABN4DKZ4</accession>
<organism evidence="1 2">
    <name type="scientific">Streptomyces lividans TK24</name>
    <dbReference type="NCBI Taxonomy" id="457428"/>
    <lineage>
        <taxon>Bacteria</taxon>
        <taxon>Bacillati</taxon>
        <taxon>Actinomycetota</taxon>
        <taxon>Actinomycetes</taxon>
        <taxon>Kitasatosporales</taxon>
        <taxon>Streptomycetaceae</taxon>
        <taxon>Streptomyces</taxon>
    </lineage>
</organism>
<proteinExistence type="predicted"/>
<dbReference type="Proteomes" id="UP000028682">
    <property type="component" value="Chromosome"/>
</dbReference>
<evidence type="ECO:0008006" key="3">
    <source>
        <dbReference type="Google" id="ProtNLM"/>
    </source>
</evidence>
<gene>
    <name evidence="1" type="ORF">SLIV_03845</name>
</gene>
<keyword evidence="2" id="KW-1185">Reference proteome</keyword>
<protein>
    <recommendedName>
        <fullName evidence="3">Oxidoreductase</fullName>
    </recommendedName>
</protein>
<reference evidence="2" key="1">
    <citation type="submission" date="2014-08" db="EMBL/GenBank/DDBJ databases">
        <title>Complete genome sequence of Streptomyces lividans TK24.</title>
        <authorList>
            <consortium name="StrepSynth"/>
            <person name="Ruckert C."/>
            <person name="Fridjonson O.H."/>
            <person name="Lambert C."/>
            <person name="van Wezel G.P."/>
            <person name="Bernaerts K."/>
            <person name="Anne J."/>
            <person name="Economou A."/>
            <person name="Kalinowski J."/>
        </authorList>
    </citation>
    <scope>NUCLEOTIDE SEQUENCE [LARGE SCALE GENOMIC DNA]</scope>
    <source>
        <strain evidence="2">TK24</strain>
    </source>
</reference>
<evidence type="ECO:0000313" key="2">
    <source>
        <dbReference type="Proteomes" id="UP000028682"/>
    </source>
</evidence>
<evidence type="ECO:0000313" key="1">
    <source>
        <dbReference type="EMBL" id="AIJ11793.1"/>
    </source>
</evidence>
<dbReference type="RefSeq" id="WP_003972059.1">
    <property type="nucleotide sequence ID" value="NZ_CP009124.1"/>
</dbReference>
<name>A0ABN4DKZ4_STRLI</name>
<sequence>MELGKETSANSGWRTALRKYMEMDERGCFNADPLDTTYEETLDQVATGRAVGVVQVASVLSEPRAAAPELPRPLREHLIQAVGVLG</sequence>
<dbReference type="Gene3D" id="3.40.190.10">
    <property type="entry name" value="Periplasmic binding protein-like II"/>
    <property type="match status" value="1"/>
</dbReference>